<dbReference type="Pfam" id="PF02535">
    <property type="entry name" value="Zip"/>
    <property type="match status" value="1"/>
</dbReference>
<accession>A0A9N9EH57</accession>
<reference evidence="6" key="1">
    <citation type="submission" date="2021-06" db="EMBL/GenBank/DDBJ databases">
        <authorList>
            <person name="Kallberg Y."/>
            <person name="Tangrot J."/>
            <person name="Rosling A."/>
        </authorList>
    </citation>
    <scope>NUCLEOTIDE SEQUENCE</scope>
    <source>
        <strain evidence="6">UK204</strain>
    </source>
</reference>
<feature type="transmembrane region" description="Helical" evidence="5">
    <location>
        <begin position="291"/>
        <end position="316"/>
    </location>
</feature>
<comment type="caution">
    <text evidence="6">The sequence shown here is derived from an EMBL/GenBank/DDBJ whole genome shotgun (WGS) entry which is preliminary data.</text>
</comment>
<comment type="subcellular location">
    <subcellularLocation>
        <location evidence="1">Membrane</location>
        <topology evidence="1">Multi-pass membrane protein</topology>
    </subcellularLocation>
</comment>
<keyword evidence="4 5" id="KW-0472">Membrane</keyword>
<gene>
    <name evidence="6" type="ORF">FCALED_LOCUS12300</name>
</gene>
<dbReference type="OrthoDB" id="262547at2759"/>
<evidence type="ECO:0000256" key="5">
    <source>
        <dbReference type="SAM" id="Phobius"/>
    </source>
</evidence>
<feature type="transmembrane region" description="Helical" evidence="5">
    <location>
        <begin position="147"/>
        <end position="165"/>
    </location>
</feature>
<feature type="transmembrane region" description="Helical" evidence="5">
    <location>
        <begin position="12"/>
        <end position="32"/>
    </location>
</feature>
<feature type="transmembrane region" description="Helical" evidence="5">
    <location>
        <begin position="361"/>
        <end position="378"/>
    </location>
</feature>
<evidence type="ECO:0000256" key="1">
    <source>
        <dbReference type="ARBA" id="ARBA00004141"/>
    </source>
</evidence>
<dbReference type="InterPro" id="IPR003689">
    <property type="entry name" value="ZIP"/>
</dbReference>
<feature type="transmembrane region" description="Helical" evidence="5">
    <location>
        <begin position="109"/>
        <end position="127"/>
    </location>
</feature>
<keyword evidence="3 5" id="KW-1133">Transmembrane helix</keyword>
<keyword evidence="2 5" id="KW-0812">Transmembrane</keyword>
<dbReference type="GO" id="GO:0016020">
    <property type="term" value="C:membrane"/>
    <property type="evidence" value="ECO:0007669"/>
    <property type="project" value="UniProtKB-SubCell"/>
</dbReference>
<dbReference type="Proteomes" id="UP000789570">
    <property type="component" value="Unassembled WGS sequence"/>
</dbReference>
<organism evidence="6 7">
    <name type="scientific">Funneliformis caledonium</name>
    <dbReference type="NCBI Taxonomy" id="1117310"/>
    <lineage>
        <taxon>Eukaryota</taxon>
        <taxon>Fungi</taxon>
        <taxon>Fungi incertae sedis</taxon>
        <taxon>Mucoromycota</taxon>
        <taxon>Glomeromycotina</taxon>
        <taxon>Glomeromycetes</taxon>
        <taxon>Glomerales</taxon>
        <taxon>Glomeraceae</taxon>
        <taxon>Funneliformis</taxon>
    </lineage>
</organism>
<dbReference type="PANTHER" id="PTHR11040">
    <property type="entry name" value="ZINC/IRON TRANSPORTER"/>
    <property type="match status" value="1"/>
</dbReference>
<dbReference type="PANTHER" id="PTHR11040:SF205">
    <property type="entry name" value="ZINC TRANSPORTER ZUPT"/>
    <property type="match status" value="1"/>
</dbReference>
<proteinExistence type="predicted"/>
<name>A0A9N9EH57_9GLOM</name>
<feature type="transmembrane region" description="Helical" evidence="5">
    <location>
        <begin position="260"/>
        <end position="285"/>
    </location>
</feature>
<evidence type="ECO:0000256" key="4">
    <source>
        <dbReference type="ARBA" id="ARBA00023136"/>
    </source>
</evidence>
<feature type="transmembrane region" description="Helical" evidence="5">
    <location>
        <begin position="65"/>
        <end position="88"/>
    </location>
</feature>
<evidence type="ECO:0000313" key="6">
    <source>
        <dbReference type="EMBL" id="CAG8676921.1"/>
    </source>
</evidence>
<evidence type="ECO:0000256" key="2">
    <source>
        <dbReference type="ARBA" id="ARBA00022692"/>
    </source>
</evidence>
<evidence type="ECO:0000256" key="3">
    <source>
        <dbReference type="ARBA" id="ARBA00022989"/>
    </source>
</evidence>
<feature type="transmembrane region" description="Helical" evidence="5">
    <location>
        <begin position="323"/>
        <end position="341"/>
    </location>
</feature>
<dbReference type="GO" id="GO:0005385">
    <property type="term" value="F:zinc ion transmembrane transporter activity"/>
    <property type="evidence" value="ECO:0007669"/>
    <property type="project" value="TreeGrafter"/>
</dbReference>
<keyword evidence="7" id="KW-1185">Reference proteome</keyword>
<sequence length="379" mass="41034">MTSITSFISKINLVSYSWTLLLLSIIITNTYAHGLDGDGDDVASDGKIPSVFANDNHGTLAQGNIGLGFGLTVMAALASALGSLTPFLDLLFPFIPFLAHVKITESKGFRAGSLSFASGVLLFLTLGDLFPEAVASFGKSKLFDRKYSYLVAASIFTLTIMLIISSKMIIKNFKKQDINSEDTKADEDALVKREMLGRNDLTDVKLDKNATESSENIKESHSIDAARLKSLSIQISVALALHNFPEGLASFATTISSERIGIIFAIALSLHKIPEGLIIALPIYYATGSRWIAFAISATVGIVSQMLGAVLGYLLFVTVWNDAVSGVLFSIVTASLMYAILHGMLPMARHYDPQDMYVTNYTFIGLIFFAFVASIFDFA</sequence>
<dbReference type="AlphaFoldDB" id="A0A9N9EH57"/>
<protein>
    <submittedName>
        <fullName evidence="6">6114_t:CDS:1</fullName>
    </submittedName>
</protein>
<dbReference type="EMBL" id="CAJVPQ010005869">
    <property type="protein sequence ID" value="CAG8676921.1"/>
    <property type="molecule type" value="Genomic_DNA"/>
</dbReference>
<evidence type="ECO:0000313" key="7">
    <source>
        <dbReference type="Proteomes" id="UP000789570"/>
    </source>
</evidence>